<accession>A0A0D1YBH8</accession>
<sequence length="266" mass="29819">MSTFVEGLEELSLEDSSMEFPGTLEERKPVVRDILASFVRGSFASEYKIDVYDRIDDNQANRDFKTRVIHDDFVGTMMQAGCFDRKVWEVLNKCHPPDVRARIFLEKLQQRFAAGFERYQSLTTAPPLAHQVQNTVMKIATCFRRTAEAAHRDLQQRTEGRTATVLCLLKVLEKVCEHRQDIAAIPHSSLFFHLILGAPTTESAFLLDALEIVENGSITIPGAELRNIRDILVAISGQLPNTVPVVYRNRVGELTGAVHARLAGPA</sequence>
<dbReference type="HOGENOM" id="CLU_086711_0_0_1"/>
<protein>
    <submittedName>
        <fullName evidence="1">Uncharacterized protein</fullName>
    </submittedName>
</protein>
<name>A0A0D1YBH8_9EURO</name>
<dbReference type="OrthoDB" id="5387895at2759"/>
<proteinExistence type="predicted"/>
<dbReference type="EMBL" id="KN846954">
    <property type="protein sequence ID" value="KIV78164.1"/>
    <property type="molecule type" value="Genomic_DNA"/>
</dbReference>
<evidence type="ECO:0000313" key="1">
    <source>
        <dbReference type="EMBL" id="KIV78164.1"/>
    </source>
</evidence>
<gene>
    <name evidence="1" type="ORF">PV11_09910</name>
</gene>
<dbReference type="Proteomes" id="UP000053599">
    <property type="component" value="Unassembled WGS sequence"/>
</dbReference>
<organism evidence="1 2">
    <name type="scientific">Exophiala sideris</name>
    <dbReference type="NCBI Taxonomy" id="1016849"/>
    <lineage>
        <taxon>Eukaryota</taxon>
        <taxon>Fungi</taxon>
        <taxon>Dikarya</taxon>
        <taxon>Ascomycota</taxon>
        <taxon>Pezizomycotina</taxon>
        <taxon>Eurotiomycetes</taxon>
        <taxon>Chaetothyriomycetidae</taxon>
        <taxon>Chaetothyriales</taxon>
        <taxon>Herpotrichiellaceae</taxon>
        <taxon>Exophiala</taxon>
    </lineage>
</organism>
<evidence type="ECO:0000313" key="2">
    <source>
        <dbReference type="Proteomes" id="UP000053599"/>
    </source>
</evidence>
<dbReference type="AlphaFoldDB" id="A0A0D1YBH8"/>
<reference evidence="1 2" key="1">
    <citation type="submission" date="2015-01" db="EMBL/GenBank/DDBJ databases">
        <title>The Genome Sequence of Exophiala sideris CBS121828.</title>
        <authorList>
            <consortium name="The Broad Institute Genomics Platform"/>
            <person name="Cuomo C."/>
            <person name="de Hoog S."/>
            <person name="Gorbushina A."/>
            <person name="Stielow B."/>
            <person name="Teixiera M."/>
            <person name="Abouelleil A."/>
            <person name="Chapman S.B."/>
            <person name="Priest M."/>
            <person name="Young S.K."/>
            <person name="Wortman J."/>
            <person name="Nusbaum C."/>
            <person name="Birren B."/>
        </authorList>
    </citation>
    <scope>NUCLEOTIDE SEQUENCE [LARGE SCALE GENOMIC DNA]</scope>
    <source>
        <strain evidence="1 2">CBS 121828</strain>
    </source>
</reference>